<feature type="binding site" evidence="9">
    <location>
        <position position="387"/>
    </location>
    <ligand>
        <name>NADPH</name>
        <dbReference type="ChEBI" id="CHEBI:57783"/>
    </ligand>
</feature>
<name>A0A017HS96_9RHOB</name>
<dbReference type="GO" id="GO:0030145">
    <property type="term" value="F:manganese ion binding"/>
    <property type="evidence" value="ECO:0007669"/>
    <property type="project" value="TreeGrafter"/>
</dbReference>
<dbReference type="Pfam" id="PF08436">
    <property type="entry name" value="DXP_redisom_C"/>
    <property type="match status" value="1"/>
</dbReference>
<dbReference type="InterPro" id="IPR026877">
    <property type="entry name" value="DXPR_C"/>
</dbReference>
<feature type="binding site" evidence="9">
    <location>
        <position position="276"/>
    </location>
    <ligand>
        <name>NADPH</name>
        <dbReference type="ChEBI" id="CHEBI:57783"/>
    </ligand>
</feature>
<evidence type="ECO:0000256" key="6">
    <source>
        <dbReference type="ARBA" id="ARBA00023211"/>
    </source>
</evidence>
<comment type="cofactor">
    <cofactor evidence="9">
        <name>Mg(2+)</name>
        <dbReference type="ChEBI" id="CHEBI:18420"/>
    </cofactor>
    <cofactor evidence="9">
        <name>Mn(2+)</name>
        <dbReference type="ChEBI" id="CHEBI:29035"/>
    </cofactor>
</comment>
<dbReference type="STRING" id="442562.Rumeso_01208"/>
<dbReference type="Pfam" id="PF02670">
    <property type="entry name" value="DXP_reductoisom"/>
    <property type="match status" value="1"/>
</dbReference>
<dbReference type="Proteomes" id="UP000019666">
    <property type="component" value="Unassembled WGS sequence"/>
</dbReference>
<dbReference type="InterPro" id="IPR036291">
    <property type="entry name" value="NAD(P)-bd_dom_sf"/>
</dbReference>
<dbReference type="HAMAP" id="MF_00183">
    <property type="entry name" value="DXP_reductoisom"/>
    <property type="match status" value="1"/>
</dbReference>
<feature type="binding site" evidence="9">
    <location>
        <position position="388"/>
    </location>
    <ligand>
        <name>1-deoxy-D-xylulose 5-phosphate</name>
        <dbReference type="ChEBI" id="CHEBI:57792"/>
    </ligand>
</feature>
<evidence type="ECO:0000256" key="2">
    <source>
        <dbReference type="ARBA" id="ARBA00006825"/>
    </source>
</evidence>
<feature type="binding site" evidence="9">
    <location>
        <position position="302"/>
    </location>
    <ligand>
        <name>NADPH</name>
        <dbReference type="ChEBI" id="CHEBI:57783"/>
    </ligand>
</feature>
<comment type="pathway">
    <text evidence="1 9">Isoprenoid biosynthesis; isopentenyl diphosphate biosynthesis via DXP pathway; isopentenyl diphosphate from 1-deoxy-D-xylulose 5-phosphate: step 1/6.</text>
</comment>
<dbReference type="Gene3D" id="1.10.1740.10">
    <property type="match status" value="1"/>
</dbReference>
<dbReference type="PANTHER" id="PTHR30525">
    <property type="entry name" value="1-DEOXY-D-XYLULOSE 5-PHOSPHATE REDUCTOISOMERASE"/>
    <property type="match status" value="1"/>
</dbReference>
<dbReference type="PANTHER" id="PTHR30525:SF0">
    <property type="entry name" value="1-DEOXY-D-XYLULOSE 5-PHOSPHATE REDUCTOISOMERASE, CHLOROPLASTIC"/>
    <property type="match status" value="1"/>
</dbReference>
<dbReference type="Gene3D" id="3.40.50.720">
    <property type="entry name" value="NAD(P)-binding Rossmann-like Domain"/>
    <property type="match status" value="1"/>
</dbReference>
<dbReference type="InterPro" id="IPR003821">
    <property type="entry name" value="DXP_reductoisomerase"/>
</dbReference>
<comment type="function">
    <text evidence="9">Catalyzes the NADPH-dependent rearrangement and reduction of 1-deoxy-D-xylulose-5-phosphate (DXP) to 2-C-methyl-D-erythritol 4-phosphate (MEP).</text>
</comment>
<evidence type="ECO:0000259" key="12">
    <source>
        <dbReference type="Pfam" id="PF02670"/>
    </source>
</evidence>
<keyword evidence="6 9" id="KW-0464">Manganese</keyword>
<evidence type="ECO:0000259" key="13">
    <source>
        <dbReference type="Pfam" id="PF08436"/>
    </source>
</evidence>
<dbReference type="InterPro" id="IPR013512">
    <property type="entry name" value="DXP_reductoisomerase_N"/>
</dbReference>
<feature type="binding site" evidence="9">
    <location>
        <position position="481"/>
    </location>
    <ligand>
        <name>1-deoxy-D-xylulose 5-phosphate</name>
        <dbReference type="ChEBI" id="CHEBI:57792"/>
    </ligand>
</feature>
<gene>
    <name evidence="9" type="primary">dxr</name>
    <name evidence="15" type="ORF">Rumeso_01208</name>
</gene>
<evidence type="ECO:0000256" key="1">
    <source>
        <dbReference type="ARBA" id="ARBA00005094"/>
    </source>
</evidence>
<evidence type="ECO:0000256" key="3">
    <source>
        <dbReference type="ARBA" id="ARBA00022723"/>
    </source>
</evidence>
<dbReference type="UniPathway" id="UPA00056">
    <property type="reaction ID" value="UER00092"/>
</dbReference>
<evidence type="ECO:0000313" key="15">
    <source>
        <dbReference type="EMBL" id="EYD77261.1"/>
    </source>
</evidence>
<feature type="binding site" evidence="9">
    <location>
        <position position="413"/>
    </location>
    <ligand>
        <name>Mn(2+)</name>
        <dbReference type="ChEBI" id="CHEBI:29035"/>
    </ligand>
</feature>
<dbReference type="NCBIfam" id="TIGR00243">
    <property type="entry name" value="Dxr"/>
    <property type="match status" value="1"/>
</dbReference>
<keyword evidence="4 9" id="KW-0521">NADP</keyword>
<evidence type="ECO:0000256" key="10">
    <source>
        <dbReference type="SAM" id="MobiDB-lite"/>
    </source>
</evidence>
<feature type="binding site" evidence="9">
    <location>
        <position position="277"/>
    </location>
    <ligand>
        <name>NADPH</name>
        <dbReference type="ChEBI" id="CHEBI:57783"/>
    </ligand>
</feature>
<dbReference type="InterPro" id="IPR036169">
    <property type="entry name" value="DXPR_C_sf"/>
</dbReference>
<dbReference type="GO" id="GO:0070402">
    <property type="term" value="F:NADPH binding"/>
    <property type="evidence" value="ECO:0007669"/>
    <property type="project" value="InterPro"/>
</dbReference>
<dbReference type="EMBL" id="AOSK01000032">
    <property type="protein sequence ID" value="EYD77261.1"/>
    <property type="molecule type" value="Genomic_DNA"/>
</dbReference>
<dbReference type="FunFam" id="3.40.50.720:FF:000045">
    <property type="entry name" value="1-deoxy-D-xylulose 5-phosphate reductoisomerase"/>
    <property type="match status" value="1"/>
</dbReference>
<feature type="binding site" evidence="9">
    <location>
        <position position="468"/>
    </location>
    <ligand>
        <name>NADPH</name>
        <dbReference type="ChEBI" id="CHEBI:57783"/>
    </ligand>
</feature>
<feature type="binding site" evidence="9">
    <location>
        <position position="414"/>
    </location>
    <ligand>
        <name>1-deoxy-D-xylulose 5-phosphate</name>
        <dbReference type="ChEBI" id="CHEBI:57792"/>
    </ligand>
</feature>
<evidence type="ECO:0000256" key="7">
    <source>
        <dbReference type="ARBA" id="ARBA00023229"/>
    </source>
</evidence>
<evidence type="ECO:0000256" key="9">
    <source>
        <dbReference type="HAMAP-Rule" id="MF_00183"/>
    </source>
</evidence>
<proteinExistence type="inferred from homology"/>
<feature type="domain" description="1-deoxy-D-xylulose 5-phosphate reductoisomerase N-terminal" evidence="12">
    <location>
        <begin position="270"/>
        <end position="395"/>
    </location>
</feature>
<evidence type="ECO:0000259" key="14">
    <source>
        <dbReference type="Pfam" id="PF13288"/>
    </source>
</evidence>
<feature type="binding site" evidence="9">
    <location>
        <position position="439"/>
    </location>
    <ligand>
        <name>1-deoxy-D-xylulose 5-phosphate</name>
        <dbReference type="ChEBI" id="CHEBI:57792"/>
    </ligand>
</feature>
<comment type="caution">
    <text evidence="15">The sequence shown here is derived from an EMBL/GenBank/DDBJ whole genome shotgun (WGS) entry which is preliminary data.</text>
</comment>
<feature type="binding site" evidence="9">
    <location>
        <position position="304"/>
    </location>
    <ligand>
        <name>NADPH</name>
        <dbReference type="ChEBI" id="CHEBI:57783"/>
    </ligand>
</feature>
<feature type="binding site" evidence="9">
    <location>
        <position position="278"/>
    </location>
    <ligand>
        <name>NADPH</name>
        <dbReference type="ChEBI" id="CHEBI:57783"/>
    </ligand>
</feature>
<comment type="catalytic activity">
    <reaction evidence="8">
        <text>2-C-methyl-D-erythritol 4-phosphate + NADP(+) = 1-deoxy-D-xylulose 5-phosphate + NADPH + H(+)</text>
        <dbReference type="Rhea" id="RHEA:13717"/>
        <dbReference type="ChEBI" id="CHEBI:15378"/>
        <dbReference type="ChEBI" id="CHEBI:57783"/>
        <dbReference type="ChEBI" id="CHEBI:57792"/>
        <dbReference type="ChEBI" id="CHEBI:58262"/>
        <dbReference type="ChEBI" id="CHEBI:58349"/>
        <dbReference type="EC" id="1.1.1.267"/>
    </reaction>
    <physiologicalReaction direction="right-to-left" evidence="8">
        <dbReference type="Rhea" id="RHEA:13719"/>
    </physiologicalReaction>
</comment>
<dbReference type="Pfam" id="PF13288">
    <property type="entry name" value="DXPR_C"/>
    <property type="match status" value="1"/>
</dbReference>
<organism evidence="15 16">
    <name type="scientific">Rubellimicrobium mesophilum DSM 19309</name>
    <dbReference type="NCBI Taxonomy" id="442562"/>
    <lineage>
        <taxon>Bacteria</taxon>
        <taxon>Pseudomonadati</taxon>
        <taxon>Pseudomonadota</taxon>
        <taxon>Alphaproteobacteria</taxon>
        <taxon>Rhodobacterales</taxon>
        <taxon>Roseobacteraceae</taxon>
        <taxon>Rubellimicrobium</taxon>
    </lineage>
</organism>
<dbReference type="InterPro" id="IPR013644">
    <property type="entry name" value="DXP_reductoisomerase_C"/>
</dbReference>
<keyword evidence="11" id="KW-1133">Transmembrane helix</keyword>
<reference evidence="15 16" key="1">
    <citation type="submission" date="2013-02" db="EMBL/GenBank/DDBJ databases">
        <authorList>
            <person name="Fiebig A."/>
            <person name="Goeker M."/>
            <person name="Klenk H.-P.P."/>
        </authorList>
    </citation>
    <scope>NUCLEOTIDE SEQUENCE [LARGE SCALE GENOMIC DNA]</scope>
    <source>
        <strain evidence="15 16">DSM 19309</strain>
    </source>
</reference>
<accession>A0A017HS96</accession>
<keyword evidence="9" id="KW-0460">Magnesium</keyword>
<evidence type="ECO:0000256" key="8">
    <source>
        <dbReference type="ARBA" id="ARBA00048543"/>
    </source>
</evidence>
<sequence length="661" mass="70929">MRAPTDPSRWADLGPRAASAAVMVIVGTAAVVAGGVWFQMVTVFVTAVMIWELWTMIEPQGPTRGMLLAALVASVLSGQLALQEKLGPRPLPPRGGLRRRDPEAGTGHLLRLRAGRAGGGLGPRDLPPRLRLLLAPLADRRRRRDRRGRLLRRAADRGPQVLATREPQEDLVRHHIRLGGRRHRRARLRCLRTGRAVHRPPLGSSVHGLAMGRHRRIGAQAAHGGQGLLGPDPGAWRPLRPLRRHAGRVPLHARRDRRPGRPGGGPVRRVTILGATGSVGQSTIDLIARRPEDFAVEAVTGAGNLDLLAHDARRLGARLAVTAREECYAGLRDRLAGTGIEVAAGPSAVAEAAARPADWTMNAIVGAAGLLPGLEAIRRGGTLALANKETLVAAGRLVMATAETAGATILPVDSEHSAVFQALRGEDGREVERLILTASGGAFRDWSLDRLADATVEEASSHPNWAMGQRITIDSASMFNKALEVIEAHELFGLPASAIEVLIHPESLVHALVGFRDGALMAHLGAPDMRHAIGYALNHPTRAPLPVERLDLAAIGRLTFRAPEPDRYPALALAWRVLEEGGVMGAAFNAAKEVALDAFLARSIRFTDMASVVSRTLDRLSGDTTLPILGPDSAMPGLEDVLEADRIARRRAAEVVERMRE</sequence>
<feature type="binding site" evidence="9">
    <location>
        <position position="279"/>
    </location>
    <ligand>
        <name>NADPH</name>
        <dbReference type="ChEBI" id="CHEBI:57783"/>
    </ligand>
</feature>
<dbReference type="GO" id="GO:0030604">
    <property type="term" value="F:1-deoxy-D-xylulose-5-phosphate reductoisomerase activity"/>
    <property type="evidence" value="ECO:0007669"/>
    <property type="project" value="UniProtKB-UniRule"/>
</dbReference>
<feature type="binding site" evidence="9">
    <location>
        <position position="389"/>
    </location>
    <ligand>
        <name>NADPH</name>
        <dbReference type="ChEBI" id="CHEBI:57783"/>
    </ligand>
</feature>
<dbReference type="SUPFAM" id="SSF69055">
    <property type="entry name" value="1-deoxy-D-xylulose-5-phosphate reductoisomerase, C-terminal domain"/>
    <property type="match status" value="1"/>
</dbReference>
<comment type="similarity">
    <text evidence="2 9">Belongs to the DXR family.</text>
</comment>
<keyword evidence="15" id="KW-0413">Isomerase</keyword>
<feature type="binding site" evidence="9">
    <location>
        <position position="484"/>
    </location>
    <ligand>
        <name>Mn(2+)</name>
        <dbReference type="ChEBI" id="CHEBI:29035"/>
    </ligand>
</feature>
<feature type="binding site" evidence="9">
    <location>
        <position position="415"/>
    </location>
    <ligand>
        <name>Mn(2+)</name>
        <dbReference type="ChEBI" id="CHEBI:29035"/>
    </ligand>
</feature>
<feature type="binding site" evidence="9">
    <location>
        <position position="480"/>
    </location>
    <ligand>
        <name>1-deoxy-D-xylulose 5-phosphate</name>
        <dbReference type="ChEBI" id="CHEBI:57792"/>
    </ligand>
</feature>
<dbReference type="EC" id="1.1.1.267" evidence="9"/>
<keyword evidence="16" id="KW-1185">Reference proteome</keyword>
<keyword evidence="11" id="KW-0812">Transmembrane</keyword>
<evidence type="ECO:0000313" key="16">
    <source>
        <dbReference type="Proteomes" id="UP000019666"/>
    </source>
</evidence>
<keyword evidence="7 9" id="KW-0414">Isoprene biosynthesis</keyword>
<evidence type="ECO:0000256" key="5">
    <source>
        <dbReference type="ARBA" id="ARBA00023002"/>
    </source>
</evidence>
<dbReference type="AlphaFoldDB" id="A0A017HS96"/>
<evidence type="ECO:0000256" key="4">
    <source>
        <dbReference type="ARBA" id="ARBA00022857"/>
    </source>
</evidence>
<evidence type="ECO:0000256" key="11">
    <source>
        <dbReference type="SAM" id="Phobius"/>
    </source>
</evidence>
<keyword evidence="3 9" id="KW-0479">Metal-binding</keyword>
<feature type="domain" description="1-deoxy-D-xylulose 5-phosphate reductoisomerase C-terminal" evidence="13">
    <location>
        <begin position="409"/>
        <end position="492"/>
    </location>
</feature>
<protein>
    <recommendedName>
        <fullName evidence="9">1-deoxy-D-xylulose 5-phosphate reductoisomerase</fullName>
        <shortName evidence="9">DXP reductoisomerase</shortName>
        <ecNumber evidence="9">1.1.1.267</ecNumber>
    </recommendedName>
    <alternativeName>
        <fullName evidence="9">1-deoxyxylulose-5-phosphate reductoisomerase</fullName>
    </alternativeName>
    <alternativeName>
        <fullName evidence="9">2-C-methyl-D-erythritol 4-phosphate synthase</fullName>
    </alternativeName>
</protein>
<comment type="caution">
    <text evidence="9">Lacks conserved residue(s) required for the propagation of feature annotation.</text>
</comment>
<feature type="binding site" evidence="9">
    <location>
        <position position="484"/>
    </location>
    <ligand>
        <name>1-deoxy-D-xylulose 5-phosphate</name>
        <dbReference type="ChEBI" id="CHEBI:57792"/>
    </ligand>
</feature>
<dbReference type="GO" id="GO:0051484">
    <property type="term" value="P:isopentenyl diphosphate biosynthetic process, methylerythritol 4-phosphate pathway involved in terpenoid biosynthetic process"/>
    <property type="evidence" value="ECO:0007669"/>
    <property type="project" value="UniProtKB-ARBA"/>
</dbReference>
<feature type="region of interest" description="Disordered" evidence="10">
    <location>
        <begin position="86"/>
        <end position="105"/>
    </location>
</feature>
<feature type="transmembrane region" description="Helical" evidence="11">
    <location>
        <begin position="20"/>
        <end position="53"/>
    </location>
</feature>
<dbReference type="SUPFAM" id="SSF55347">
    <property type="entry name" value="Glyceraldehyde-3-phosphate dehydrogenase-like, C-terminal domain"/>
    <property type="match status" value="1"/>
</dbReference>
<dbReference type="HOGENOM" id="CLU_414974_0_0_5"/>
<dbReference type="GO" id="GO:0016853">
    <property type="term" value="F:isomerase activity"/>
    <property type="evidence" value="ECO:0007669"/>
    <property type="project" value="UniProtKB-KW"/>
</dbReference>
<feature type="binding site" evidence="9">
    <location>
        <position position="462"/>
    </location>
    <ligand>
        <name>1-deoxy-D-xylulose 5-phosphate</name>
        <dbReference type="ChEBI" id="CHEBI:57792"/>
    </ligand>
</feature>
<keyword evidence="11" id="KW-0472">Membrane</keyword>
<feature type="binding site" evidence="9">
    <location>
        <position position="415"/>
    </location>
    <ligand>
        <name>1-deoxy-D-xylulose 5-phosphate</name>
        <dbReference type="ChEBI" id="CHEBI:57792"/>
    </ligand>
</feature>
<feature type="binding site" evidence="9">
    <location>
        <position position="475"/>
    </location>
    <ligand>
        <name>1-deoxy-D-xylulose 5-phosphate</name>
        <dbReference type="ChEBI" id="CHEBI:57792"/>
    </ligand>
</feature>
<feature type="domain" description="DXP reductoisomerase C-terminal" evidence="14">
    <location>
        <begin position="524"/>
        <end position="650"/>
    </location>
</feature>
<dbReference type="SUPFAM" id="SSF51735">
    <property type="entry name" value="NAD(P)-binding Rossmann-fold domains"/>
    <property type="match status" value="1"/>
</dbReference>
<keyword evidence="5 9" id="KW-0560">Oxidoreductase</keyword>
<dbReference type="PATRIC" id="fig|442562.3.peg.1197"/>